<dbReference type="InterPro" id="IPR050088">
    <property type="entry name" value="IspD/TarI_cytidylyltransf_bact"/>
</dbReference>
<feature type="site" description="Transition state stabilizer" evidence="7">
    <location>
        <position position="16"/>
    </location>
</feature>
<comment type="catalytic activity">
    <reaction evidence="1 7">
        <text>2-C-methyl-D-erythritol 4-phosphate + CTP + H(+) = 4-CDP-2-C-methyl-D-erythritol + diphosphate</text>
        <dbReference type="Rhea" id="RHEA:13429"/>
        <dbReference type="ChEBI" id="CHEBI:15378"/>
        <dbReference type="ChEBI" id="CHEBI:33019"/>
        <dbReference type="ChEBI" id="CHEBI:37563"/>
        <dbReference type="ChEBI" id="CHEBI:57823"/>
        <dbReference type="ChEBI" id="CHEBI:58262"/>
        <dbReference type="EC" id="2.7.7.60"/>
    </reaction>
</comment>
<dbReference type="Pfam" id="PF01128">
    <property type="entry name" value="IspD"/>
    <property type="match status" value="1"/>
</dbReference>
<proteinExistence type="inferred from homology"/>
<evidence type="ECO:0000256" key="2">
    <source>
        <dbReference type="ARBA" id="ARBA00004787"/>
    </source>
</evidence>
<dbReference type="RefSeq" id="WP_076572537.1">
    <property type="nucleotide sequence ID" value="NZ_FNOS01000007.1"/>
</dbReference>
<reference evidence="8 9" key="1">
    <citation type="submission" date="2016-10" db="EMBL/GenBank/DDBJ databases">
        <authorList>
            <person name="Varghese N."/>
            <person name="Submissions S."/>
        </authorList>
    </citation>
    <scope>NUCLEOTIDE SEQUENCE [LARGE SCALE GENOMIC DNA]</scope>
    <source>
        <strain evidence="8 9">DSM 20748</strain>
    </source>
</reference>
<evidence type="ECO:0000256" key="7">
    <source>
        <dbReference type="HAMAP-Rule" id="MF_00108"/>
    </source>
</evidence>
<name>A0A1H3I946_9BACI</name>
<dbReference type="Proteomes" id="UP000198647">
    <property type="component" value="Unassembled WGS sequence"/>
</dbReference>
<dbReference type="PANTHER" id="PTHR32125:SF4">
    <property type="entry name" value="2-C-METHYL-D-ERYTHRITOL 4-PHOSPHATE CYTIDYLYLTRANSFERASE, CHLOROPLASTIC"/>
    <property type="match status" value="1"/>
</dbReference>
<dbReference type="EC" id="2.7.7.60" evidence="7"/>
<keyword evidence="6 7" id="KW-0414">Isoprene biosynthesis</keyword>
<dbReference type="HAMAP" id="MF_00108">
    <property type="entry name" value="IspD"/>
    <property type="match status" value="1"/>
</dbReference>
<organism evidence="8 9">
    <name type="scientific">Salimicrobium album</name>
    <dbReference type="NCBI Taxonomy" id="50717"/>
    <lineage>
        <taxon>Bacteria</taxon>
        <taxon>Bacillati</taxon>
        <taxon>Bacillota</taxon>
        <taxon>Bacilli</taxon>
        <taxon>Bacillales</taxon>
        <taxon>Bacillaceae</taxon>
        <taxon>Salimicrobium</taxon>
    </lineage>
</organism>
<sequence>MTHYTAVIVAAGQGKRMRAGKNKQFLMIGDDPLIVHTLKVFTQDVTCREIVLVTNEADEADMQELIETYQFPKISLIHGGEERQDSVYEGLKAVSDRELPVLIHDGARPFVKESSIRHLVEKIEKDGAALLAVPVTDTVKQWKDGKLQTLNRDDLWAAQTPQGFPYELIKEAHEKARARGFYATDDAALAESFDYDVSIVRGSYDNIKITTPEDLQKATSYVEKG</sequence>
<keyword evidence="5 7" id="KW-0548">Nucleotidyltransferase</keyword>
<gene>
    <name evidence="7" type="primary">ispD</name>
    <name evidence="8" type="ORF">SAMN04488081_2443</name>
</gene>
<comment type="caution">
    <text evidence="8">The sequence shown here is derived from an EMBL/GenBank/DDBJ whole genome shotgun (WGS) entry which is preliminary data.</text>
</comment>
<comment type="function">
    <text evidence="7">Catalyzes the formation of 4-diphosphocytidyl-2-C-methyl-D-erythritol from CTP and 2-C-methyl-D-erythritol 4-phosphate (MEP).</text>
</comment>
<dbReference type="InterPro" id="IPR029044">
    <property type="entry name" value="Nucleotide-diphossugar_trans"/>
</dbReference>
<dbReference type="CDD" id="cd02516">
    <property type="entry name" value="CDP-ME_synthetase"/>
    <property type="match status" value="1"/>
</dbReference>
<evidence type="ECO:0000256" key="5">
    <source>
        <dbReference type="ARBA" id="ARBA00022695"/>
    </source>
</evidence>
<keyword evidence="4 7" id="KW-0808">Transferase</keyword>
<evidence type="ECO:0000313" key="9">
    <source>
        <dbReference type="Proteomes" id="UP000198647"/>
    </source>
</evidence>
<evidence type="ECO:0000256" key="1">
    <source>
        <dbReference type="ARBA" id="ARBA00001282"/>
    </source>
</evidence>
<dbReference type="EMBL" id="FNOS01000007">
    <property type="protein sequence ID" value="SDY24151.1"/>
    <property type="molecule type" value="Genomic_DNA"/>
</dbReference>
<evidence type="ECO:0000313" key="8">
    <source>
        <dbReference type="EMBL" id="SDY24151.1"/>
    </source>
</evidence>
<dbReference type="PROSITE" id="PS01295">
    <property type="entry name" value="ISPD"/>
    <property type="match status" value="1"/>
</dbReference>
<keyword evidence="9" id="KW-1185">Reference proteome</keyword>
<evidence type="ECO:0000256" key="3">
    <source>
        <dbReference type="ARBA" id="ARBA00009789"/>
    </source>
</evidence>
<dbReference type="Gene3D" id="3.90.550.10">
    <property type="entry name" value="Spore Coat Polysaccharide Biosynthesis Protein SpsA, Chain A"/>
    <property type="match status" value="1"/>
</dbReference>
<protein>
    <recommendedName>
        <fullName evidence="7">2-C-methyl-D-erythritol 4-phosphate cytidylyltransferase</fullName>
        <ecNumber evidence="7">2.7.7.60</ecNumber>
    </recommendedName>
    <alternativeName>
        <fullName evidence="7">4-diphosphocytidyl-2C-methyl-D-erythritol synthase</fullName>
    </alternativeName>
    <alternativeName>
        <fullName evidence="7">MEP cytidylyltransferase</fullName>
        <shortName evidence="7">MCT</shortName>
    </alternativeName>
</protein>
<evidence type="ECO:0000256" key="6">
    <source>
        <dbReference type="ARBA" id="ARBA00023229"/>
    </source>
</evidence>
<evidence type="ECO:0000256" key="4">
    <source>
        <dbReference type="ARBA" id="ARBA00022679"/>
    </source>
</evidence>
<feature type="site" description="Positions MEP for the nucleophilic attack" evidence="7">
    <location>
        <position position="152"/>
    </location>
</feature>
<dbReference type="InterPro" id="IPR001228">
    <property type="entry name" value="IspD"/>
</dbReference>
<accession>A0A1H3I946</accession>
<comment type="similarity">
    <text evidence="3 7">Belongs to the IspD/TarI cytidylyltransferase family. IspD subfamily.</text>
</comment>
<dbReference type="NCBIfam" id="TIGR00453">
    <property type="entry name" value="ispD"/>
    <property type="match status" value="1"/>
</dbReference>
<dbReference type="PANTHER" id="PTHR32125">
    <property type="entry name" value="2-C-METHYL-D-ERYTHRITOL 4-PHOSPHATE CYTIDYLYLTRANSFERASE, CHLOROPLASTIC"/>
    <property type="match status" value="1"/>
</dbReference>
<dbReference type="SUPFAM" id="SSF53448">
    <property type="entry name" value="Nucleotide-diphospho-sugar transferases"/>
    <property type="match status" value="1"/>
</dbReference>
<dbReference type="InterPro" id="IPR034683">
    <property type="entry name" value="IspD/TarI"/>
</dbReference>
<feature type="site" description="Positions MEP for the nucleophilic attack" evidence="7">
    <location>
        <position position="208"/>
    </location>
</feature>
<dbReference type="GO" id="GO:0016779">
    <property type="term" value="F:nucleotidyltransferase activity"/>
    <property type="evidence" value="ECO:0007669"/>
    <property type="project" value="UniProtKB-KW"/>
</dbReference>
<dbReference type="InterPro" id="IPR018294">
    <property type="entry name" value="ISPD_synthase_CS"/>
</dbReference>
<feature type="site" description="Transition state stabilizer" evidence="7">
    <location>
        <position position="23"/>
    </location>
</feature>
<comment type="pathway">
    <text evidence="2 7">Isoprenoid biosynthesis; isopentenyl diphosphate biosynthesis via DXP pathway; isopentenyl diphosphate from 1-deoxy-D-xylulose 5-phosphate: step 2/6.</text>
</comment>